<dbReference type="Pfam" id="PF07287">
    <property type="entry name" value="AtuA"/>
    <property type="match status" value="1"/>
</dbReference>
<proteinExistence type="predicted"/>
<evidence type="ECO:0000259" key="2">
    <source>
        <dbReference type="Pfam" id="PF23544"/>
    </source>
</evidence>
<dbReference type="InterPro" id="IPR056362">
    <property type="entry name" value="AtuA-like_ferredoxin_dom"/>
</dbReference>
<reference evidence="3 4" key="1">
    <citation type="submission" date="2014-02" db="EMBL/GenBank/DDBJ databases">
        <title>Single nucleus genome sequencing reveals high similarity among nuclei of an endomycorrhizal fungus.</title>
        <authorList>
            <person name="Lin K."/>
            <person name="Geurts R."/>
            <person name="Zhang Z."/>
            <person name="Limpens E."/>
            <person name="Saunders D.G."/>
            <person name="Mu D."/>
            <person name="Pang E."/>
            <person name="Cao H."/>
            <person name="Cha H."/>
            <person name="Lin T."/>
            <person name="Zhou Q."/>
            <person name="Shang Y."/>
            <person name="Li Y."/>
            <person name="Ivanov S."/>
            <person name="Sharma T."/>
            <person name="Velzen R.V."/>
            <person name="Ruijter N.D."/>
            <person name="Aanen D.K."/>
            <person name="Win J."/>
            <person name="Kamoun S."/>
            <person name="Bisseling T."/>
            <person name="Huang S."/>
        </authorList>
    </citation>
    <scope>NUCLEOTIDE SEQUENCE [LARGE SCALE GENOMIC DNA]</scope>
    <source>
        <strain evidence="4">DAOM197198w</strain>
    </source>
</reference>
<dbReference type="AlphaFoldDB" id="A0A015IRE8"/>
<evidence type="ECO:0000313" key="3">
    <source>
        <dbReference type="EMBL" id="EXX59777.1"/>
    </source>
</evidence>
<comment type="caution">
    <text evidence="3">The sequence shown here is derived from an EMBL/GenBank/DDBJ whole genome shotgun (WGS) entry which is preliminary data.</text>
</comment>
<keyword evidence="4" id="KW-1185">Reference proteome</keyword>
<accession>A0A015IRE8</accession>
<dbReference type="Proteomes" id="UP000022910">
    <property type="component" value="Unassembled WGS sequence"/>
</dbReference>
<dbReference type="OrthoDB" id="10265871at2759"/>
<feature type="domain" description="AtuA-like ferredoxin-fold" evidence="2">
    <location>
        <begin position="525"/>
        <end position="623"/>
    </location>
</feature>
<evidence type="ECO:0000259" key="1">
    <source>
        <dbReference type="Pfam" id="PF07287"/>
    </source>
</evidence>
<sequence length="633" mass="68603">MTSKPVRIGCYSAFWGDSVSAASQLVKKEKEKLDYLVADYLAEVTMGILARRRNSKEKSKLGGAGEGGYVAEFVTFVIKRLLPDLIKYNIKVVTNAGGLDPLACKQAVEKAIKESGIEVRKLTVAAITGDDILNQIEELTQKGDIYDFTHIIGNEKDSENFPDEEKQIVSLNAYLGAIPIAKALDSGANIVITGRCVDSALVVGPLIHEFKWDPHNDWDKLASGSLAGHIIECGCQATGGNFTDWEESAFSDNDGWINIGYPIVECLENGNFFVTKPKGTGGIVTTATVGEQMLYEVLDPGSYILPDVVLDLRNVKLVQIEKDKVLVTGAKGRPPTEYLKVSGIYLDGYKMTGSLLIGGIDAWKKASTVGFSIIMKTHLMLKQLGMNTFRDVNIEPLGAEHTYGPHARAHDTREVILNITVHHDDPQALIIFGMELAPAATCMAPGITGGAGSGRPHPSPCLVHFSYLVSKNVVPAYLVVGNDEMVPVYFEGPTNNNSDIAPPLPENSDDEFESDVSKIGGTIKVPLIRLAWGRSGDKGNTSNIGIIAREAKYYPLLKKTLTEKAVKDYMAHLCEGTVKRYELPGCNGLNFVLTKSLGGGGLSSLNIDKQGKTFAQMLLSFGVNVPSNWFSKL</sequence>
<evidence type="ECO:0000313" key="4">
    <source>
        <dbReference type="Proteomes" id="UP000022910"/>
    </source>
</evidence>
<dbReference type="STRING" id="1432141.A0A015IRE8"/>
<dbReference type="PANTHER" id="PTHR47708:SF2">
    <property type="entry name" value="SI:CH73-132F6.5"/>
    <property type="match status" value="1"/>
</dbReference>
<feature type="domain" description="Acyclic terpene utilisation N-terminal" evidence="1">
    <location>
        <begin position="6"/>
        <end position="476"/>
    </location>
</feature>
<dbReference type="PANTHER" id="PTHR47708">
    <property type="match status" value="1"/>
</dbReference>
<dbReference type="InterPro" id="IPR010839">
    <property type="entry name" value="AtuA_N"/>
</dbReference>
<dbReference type="OMA" id="YEHIGFP"/>
<protein>
    <recommendedName>
        <fullName evidence="5">DUF1446-domain-containing protein</fullName>
    </recommendedName>
</protein>
<gene>
    <name evidence="3" type="ORF">RirG_186090</name>
</gene>
<name>A0A015IRE8_RHIIW</name>
<evidence type="ECO:0008006" key="5">
    <source>
        <dbReference type="Google" id="ProtNLM"/>
    </source>
</evidence>
<dbReference type="EMBL" id="JEMT01026209">
    <property type="protein sequence ID" value="EXX59777.1"/>
    <property type="molecule type" value="Genomic_DNA"/>
</dbReference>
<dbReference type="Pfam" id="PF23544">
    <property type="entry name" value="AtuA_ferredoxin"/>
    <property type="match status" value="1"/>
</dbReference>
<organism evidence="3 4">
    <name type="scientific">Rhizophagus irregularis (strain DAOM 197198w)</name>
    <name type="common">Glomus intraradices</name>
    <dbReference type="NCBI Taxonomy" id="1432141"/>
    <lineage>
        <taxon>Eukaryota</taxon>
        <taxon>Fungi</taxon>
        <taxon>Fungi incertae sedis</taxon>
        <taxon>Mucoromycota</taxon>
        <taxon>Glomeromycotina</taxon>
        <taxon>Glomeromycetes</taxon>
        <taxon>Glomerales</taxon>
        <taxon>Glomeraceae</taxon>
        <taxon>Rhizophagus</taxon>
    </lineage>
</organism>
<dbReference type="HOGENOM" id="CLU_012617_1_0_1"/>